<keyword evidence="2 9" id="KW-0813">Transport</keyword>
<comment type="subunit">
    <text evidence="9">The complex comprises the extracytoplasmic solute receptor protein and the two transmembrane proteins.</text>
</comment>
<sequence length="172" mass="18384">MTHDKTGAGRRVRALRQTFRRITAVLTGVLLLALTGVTLVDVLGRYFFSSPLPGASEMTELLVMAIVFAGLPAICLDDGHITVDLFTAQLEGRAAEIQTMAGRLVVALMLAIVSWQLWEHGTRLGSYGETTIYLRFSLSPVAKAASALCGASALIVFAMAVMCLPKGVSEDI</sequence>
<gene>
    <name evidence="11" type="ORF">SAMN04488047_12427</name>
</gene>
<dbReference type="PANTHER" id="PTHR35011:SF10">
    <property type="entry name" value="TRAP TRANSPORTER SMALL PERMEASE PROTEIN"/>
    <property type="match status" value="1"/>
</dbReference>
<keyword evidence="12" id="KW-1185">Reference proteome</keyword>
<organism evidence="11 12">
    <name type="scientific">Tranquillimonas alkanivorans</name>
    <dbReference type="NCBI Taxonomy" id="441119"/>
    <lineage>
        <taxon>Bacteria</taxon>
        <taxon>Pseudomonadati</taxon>
        <taxon>Pseudomonadota</taxon>
        <taxon>Alphaproteobacteria</taxon>
        <taxon>Rhodobacterales</taxon>
        <taxon>Roseobacteraceae</taxon>
        <taxon>Tranquillimonas</taxon>
    </lineage>
</organism>
<comment type="similarity">
    <text evidence="8 9">Belongs to the TRAP transporter small permease family.</text>
</comment>
<keyword evidence="5 9" id="KW-0812">Transmembrane</keyword>
<evidence type="ECO:0000256" key="5">
    <source>
        <dbReference type="ARBA" id="ARBA00022692"/>
    </source>
</evidence>
<keyword evidence="7 9" id="KW-0472">Membrane</keyword>
<dbReference type="Pfam" id="PF04290">
    <property type="entry name" value="DctQ"/>
    <property type="match status" value="1"/>
</dbReference>
<feature type="transmembrane region" description="Helical" evidence="9">
    <location>
        <begin position="144"/>
        <end position="164"/>
    </location>
</feature>
<dbReference type="STRING" id="441119.SAMN04488047_12427"/>
<dbReference type="AlphaFoldDB" id="A0A1I5UVC8"/>
<evidence type="ECO:0000256" key="7">
    <source>
        <dbReference type="ARBA" id="ARBA00023136"/>
    </source>
</evidence>
<evidence type="ECO:0000256" key="9">
    <source>
        <dbReference type="RuleBase" id="RU369079"/>
    </source>
</evidence>
<evidence type="ECO:0000256" key="3">
    <source>
        <dbReference type="ARBA" id="ARBA00022475"/>
    </source>
</evidence>
<keyword evidence="3" id="KW-1003">Cell membrane</keyword>
<accession>A0A1I5UVC8</accession>
<dbReference type="InterPro" id="IPR007387">
    <property type="entry name" value="TRAP_DctQ"/>
</dbReference>
<dbReference type="RefSeq" id="WP_093424894.1">
    <property type="nucleotide sequence ID" value="NZ_FOXA01000024.1"/>
</dbReference>
<evidence type="ECO:0000313" key="11">
    <source>
        <dbReference type="EMBL" id="SFP99148.1"/>
    </source>
</evidence>
<feature type="transmembrane region" description="Helical" evidence="9">
    <location>
        <begin position="21"/>
        <end position="40"/>
    </location>
</feature>
<proteinExistence type="inferred from homology"/>
<dbReference type="PANTHER" id="PTHR35011">
    <property type="entry name" value="2,3-DIKETO-L-GULONATE TRAP TRANSPORTER SMALL PERMEASE PROTEIN YIAM"/>
    <property type="match status" value="1"/>
</dbReference>
<keyword evidence="4 9" id="KW-0997">Cell inner membrane</keyword>
<evidence type="ECO:0000256" key="6">
    <source>
        <dbReference type="ARBA" id="ARBA00022989"/>
    </source>
</evidence>
<protein>
    <recommendedName>
        <fullName evidence="9">TRAP transporter small permease protein</fullName>
    </recommendedName>
</protein>
<feature type="transmembrane region" description="Helical" evidence="9">
    <location>
        <begin position="60"/>
        <end position="79"/>
    </location>
</feature>
<reference evidence="11 12" key="1">
    <citation type="submission" date="2016-10" db="EMBL/GenBank/DDBJ databases">
        <authorList>
            <person name="de Groot N.N."/>
        </authorList>
    </citation>
    <scope>NUCLEOTIDE SEQUENCE [LARGE SCALE GENOMIC DNA]</scope>
    <source>
        <strain evidence="11 12">DSM 19547</strain>
    </source>
</reference>
<evidence type="ECO:0000256" key="1">
    <source>
        <dbReference type="ARBA" id="ARBA00004429"/>
    </source>
</evidence>
<feature type="domain" description="Tripartite ATP-independent periplasmic transporters DctQ component" evidence="10">
    <location>
        <begin position="34"/>
        <end position="159"/>
    </location>
</feature>
<dbReference type="GO" id="GO:0022857">
    <property type="term" value="F:transmembrane transporter activity"/>
    <property type="evidence" value="ECO:0007669"/>
    <property type="project" value="UniProtKB-UniRule"/>
</dbReference>
<comment type="function">
    <text evidence="9">Part of the tripartite ATP-independent periplasmic (TRAP) transport system.</text>
</comment>
<comment type="subcellular location">
    <subcellularLocation>
        <location evidence="1 9">Cell inner membrane</location>
        <topology evidence="1 9">Multi-pass membrane protein</topology>
    </subcellularLocation>
</comment>
<evidence type="ECO:0000256" key="2">
    <source>
        <dbReference type="ARBA" id="ARBA00022448"/>
    </source>
</evidence>
<dbReference type="GO" id="GO:0015740">
    <property type="term" value="P:C4-dicarboxylate transport"/>
    <property type="evidence" value="ECO:0007669"/>
    <property type="project" value="TreeGrafter"/>
</dbReference>
<dbReference type="Proteomes" id="UP000199356">
    <property type="component" value="Unassembled WGS sequence"/>
</dbReference>
<dbReference type="InterPro" id="IPR055348">
    <property type="entry name" value="DctQ"/>
</dbReference>
<dbReference type="EMBL" id="FOXA01000024">
    <property type="protein sequence ID" value="SFP99148.1"/>
    <property type="molecule type" value="Genomic_DNA"/>
</dbReference>
<feature type="transmembrane region" description="Helical" evidence="9">
    <location>
        <begin position="100"/>
        <end position="118"/>
    </location>
</feature>
<dbReference type="GO" id="GO:0005886">
    <property type="term" value="C:plasma membrane"/>
    <property type="evidence" value="ECO:0007669"/>
    <property type="project" value="UniProtKB-SubCell"/>
</dbReference>
<evidence type="ECO:0000313" key="12">
    <source>
        <dbReference type="Proteomes" id="UP000199356"/>
    </source>
</evidence>
<keyword evidence="6 9" id="KW-1133">Transmembrane helix</keyword>
<evidence type="ECO:0000256" key="8">
    <source>
        <dbReference type="ARBA" id="ARBA00038436"/>
    </source>
</evidence>
<dbReference type="OrthoDB" id="2877624at2"/>
<name>A0A1I5UVC8_9RHOB</name>
<evidence type="ECO:0000256" key="4">
    <source>
        <dbReference type="ARBA" id="ARBA00022519"/>
    </source>
</evidence>
<evidence type="ECO:0000259" key="10">
    <source>
        <dbReference type="Pfam" id="PF04290"/>
    </source>
</evidence>